<dbReference type="GO" id="GO:0000310">
    <property type="term" value="F:xanthine phosphoribosyltransferase activity"/>
    <property type="evidence" value="ECO:0007669"/>
    <property type="project" value="UniProtKB-UniRule"/>
</dbReference>
<accession>A0A2U1D711</accession>
<dbReference type="EMBL" id="QEKT01000007">
    <property type="protein sequence ID" value="PVY83450.1"/>
    <property type="molecule type" value="Genomic_DNA"/>
</dbReference>
<dbReference type="EC" id="2.4.2.22" evidence="5 6"/>
<keyword evidence="1 5" id="KW-0963">Cytoplasm</keyword>
<keyword evidence="9" id="KW-1185">Reference proteome</keyword>
<dbReference type="Gene3D" id="3.40.50.2020">
    <property type="match status" value="1"/>
</dbReference>
<dbReference type="SUPFAM" id="SSF53271">
    <property type="entry name" value="PRTase-like"/>
    <property type="match status" value="1"/>
</dbReference>
<gene>
    <name evidence="5" type="primary">xpt</name>
    <name evidence="8" type="ORF">C7384_10754</name>
</gene>
<dbReference type="HAMAP" id="MF_01184">
    <property type="entry name" value="XPRTase"/>
    <property type="match status" value="1"/>
</dbReference>
<comment type="pathway">
    <text evidence="5">Purine metabolism; XMP biosynthesis via salvage pathway; XMP from xanthine: step 1/1.</text>
</comment>
<evidence type="ECO:0000256" key="6">
    <source>
        <dbReference type="NCBIfam" id="TIGR01744"/>
    </source>
</evidence>
<evidence type="ECO:0000256" key="5">
    <source>
        <dbReference type="HAMAP-Rule" id="MF_01184"/>
    </source>
</evidence>
<evidence type="ECO:0000313" key="9">
    <source>
        <dbReference type="Proteomes" id="UP000245433"/>
    </source>
</evidence>
<protein>
    <recommendedName>
        <fullName evidence="5 6">Xanthine phosphoribosyltransferase</fullName>
        <shortName evidence="5">XPRTase</shortName>
        <ecNumber evidence="5 6">2.4.2.22</ecNumber>
    </recommendedName>
</protein>
<comment type="similarity">
    <text evidence="5">Belongs to the purine/pyrimidine phosphoribosyltransferase family. Xpt subfamily.</text>
</comment>
<organism evidence="8 9">
    <name type="scientific">Convivina intestini</name>
    <dbReference type="NCBI Taxonomy" id="1505726"/>
    <lineage>
        <taxon>Bacteria</taxon>
        <taxon>Bacillati</taxon>
        <taxon>Bacillota</taxon>
        <taxon>Bacilli</taxon>
        <taxon>Lactobacillales</taxon>
        <taxon>Lactobacillaceae</taxon>
        <taxon>Convivina</taxon>
    </lineage>
</organism>
<dbReference type="GO" id="GO:0032265">
    <property type="term" value="P:XMP salvage"/>
    <property type="evidence" value="ECO:0007669"/>
    <property type="project" value="UniProtKB-UniRule"/>
</dbReference>
<feature type="binding site" evidence="5">
    <location>
        <begin position="128"/>
        <end position="132"/>
    </location>
    <ligand>
        <name>5-phospho-alpha-D-ribose 1-diphosphate</name>
        <dbReference type="ChEBI" id="CHEBI:58017"/>
    </ligand>
</feature>
<evidence type="ECO:0000313" key="8">
    <source>
        <dbReference type="EMBL" id="PVY83450.1"/>
    </source>
</evidence>
<keyword evidence="4 5" id="KW-0660">Purine salvage</keyword>
<dbReference type="CDD" id="cd06223">
    <property type="entry name" value="PRTases_typeI"/>
    <property type="match status" value="1"/>
</dbReference>
<dbReference type="PANTHER" id="PTHR43864">
    <property type="entry name" value="HYPOXANTHINE/GUANINE PHOSPHORIBOSYLTRANSFERASE"/>
    <property type="match status" value="1"/>
</dbReference>
<dbReference type="Pfam" id="PF00156">
    <property type="entry name" value="Pribosyltran"/>
    <property type="match status" value="1"/>
</dbReference>
<sequence>MKLLEERIKSEGRVLGTDVLKVDRFLNHQIDPMLMQAIGDEFAALFANQEITKILTVESSGIAPAVMTGLALQVPVVFARKNKSLTLPNDVYTAEVYSFTKQTTNQIMIDRQFISPDDKVLIIDDFLANGQAVLGLLEIADAAKIDVVGVGIVIEKTFQKGHQLLAERGVHLESLAKIKAFEDGEVVFG</sequence>
<evidence type="ECO:0000256" key="1">
    <source>
        <dbReference type="ARBA" id="ARBA00022490"/>
    </source>
</evidence>
<evidence type="ECO:0000256" key="2">
    <source>
        <dbReference type="ARBA" id="ARBA00022676"/>
    </source>
</evidence>
<reference evidence="8 9" key="1">
    <citation type="submission" date="2018-04" db="EMBL/GenBank/DDBJ databases">
        <title>Genomic Encyclopedia of Type Strains, Phase IV (KMG-IV): sequencing the most valuable type-strain genomes for metagenomic binning, comparative biology and taxonomic classification.</title>
        <authorList>
            <person name="Goeker M."/>
        </authorList>
    </citation>
    <scope>NUCLEOTIDE SEQUENCE [LARGE SCALE GENOMIC DNA]</scope>
    <source>
        <strain evidence="8 9">DSM 28795</strain>
    </source>
</reference>
<dbReference type="NCBIfam" id="NF006671">
    <property type="entry name" value="PRK09219.1"/>
    <property type="match status" value="1"/>
</dbReference>
<feature type="binding site" evidence="5">
    <location>
        <position position="27"/>
    </location>
    <ligand>
        <name>xanthine</name>
        <dbReference type="ChEBI" id="CHEBI:17712"/>
    </ligand>
</feature>
<comment type="function">
    <text evidence="5">Converts the preformed base xanthine, a product of nucleic acid breakdown, to xanthosine 5'-monophosphate (XMP), so it can be reused for RNA or DNA synthesis.</text>
</comment>
<keyword evidence="2 5" id="KW-0328">Glycosyltransferase</keyword>
<feature type="binding site" evidence="5">
    <location>
        <position position="20"/>
    </location>
    <ligand>
        <name>xanthine</name>
        <dbReference type="ChEBI" id="CHEBI:17712"/>
    </ligand>
</feature>
<comment type="subcellular location">
    <subcellularLocation>
        <location evidence="5">Cytoplasm</location>
    </subcellularLocation>
</comment>
<feature type="domain" description="Phosphoribosyltransferase" evidence="7">
    <location>
        <begin position="42"/>
        <end position="157"/>
    </location>
</feature>
<evidence type="ECO:0000259" key="7">
    <source>
        <dbReference type="Pfam" id="PF00156"/>
    </source>
</evidence>
<keyword evidence="3 5" id="KW-0808">Transferase</keyword>
<dbReference type="AlphaFoldDB" id="A0A2U1D711"/>
<dbReference type="InterPro" id="IPR010079">
    <property type="entry name" value="Xanthine_PRibTrfase"/>
</dbReference>
<dbReference type="InterPro" id="IPR050118">
    <property type="entry name" value="Pur/Pyrimidine_PRTase"/>
</dbReference>
<comment type="caution">
    <text evidence="8">The sequence shown here is derived from an EMBL/GenBank/DDBJ whole genome shotgun (WGS) entry which is preliminary data.</text>
</comment>
<comment type="catalytic activity">
    <reaction evidence="5">
        <text>XMP + diphosphate = xanthine + 5-phospho-alpha-D-ribose 1-diphosphate</text>
        <dbReference type="Rhea" id="RHEA:10800"/>
        <dbReference type="ChEBI" id="CHEBI:17712"/>
        <dbReference type="ChEBI" id="CHEBI:33019"/>
        <dbReference type="ChEBI" id="CHEBI:57464"/>
        <dbReference type="ChEBI" id="CHEBI:58017"/>
        <dbReference type="EC" id="2.4.2.22"/>
    </reaction>
</comment>
<name>A0A2U1D711_9LACO</name>
<dbReference type="InterPro" id="IPR029057">
    <property type="entry name" value="PRTase-like"/>
</dbReference>
<comment type="subunit">
    <text evidence="5">Homodimer.</text>
</comment>
<dbReference type="Proteomes" id="UP000245433">
    <property type="component" value="Unassembled WGS sequence"/>
</dbReference>
<feature type="binding site" evidence="5">
    <location>
        <position position="156"/>
    </location>
    <ligand>
        <name>xanthine</name>
        <dbReference type="ChEBI" id="CHEBI:17712"/>
    </ligand>
</feature>
<dbReference type="UniPathway" id="UPA00602">
    <property type="reaction ID" value="UER00658"/>
</dbReference>
<dbReference type="GO" id="GO:0005737">
    <property type="term" value="C:cytoplasm"/>
    <property type="evidence" value="ECO:0007669"/>
    <property type="project" value="UniProtKB-SubCell"/>
</dbReference>
<evidence type="ECO:0000256" key="4">
    <source>
        <dbReference type="ARBA" id="ARBA00022726"/>
    </source>
</evidence>
<dbReference type="InterPro" id="IPR000836">
    <property type="entry name" value="PRTase_dom"/>
</dbReference>
<evidence type="ECO:0000256" key="3">
    <source>
        <dbReference type="ARBA" id="ARBA00022679"/>
    </source>
</evidence>
<dbReference type="GO" id="GO:0006166">
    <property type="term" value="P:purine ribonucleoside salvage"/>
    <property type="evidence" value="ECO:0007669"/>
    <property type="project" value="UniProtKB-KW"/>
</dbReference>
<proteinExistence type="inferred from homology"/>
<dbReference type="GO" id="GO:0046110">
    <property type="term" value="P:xanthine metabolic process"/>
    <property type="evidence" value="ECO:0007669"/>
    <property type="project" value="UniProtKB-UniRule"/>
</dbReference>
<dbReference type="NCBIfam" id="TIGR01744">
    <property type="entry name" value="XPRTase"/>
    <property type="match status" value="1"/>
</dbReference>
<dbReference type="RefSeq" id="WP_089939574.1">
    <property type="nucleotide sequence ID" value="NZ_CAKOEX010000007.1"/>
</dbReference>
<dbReference type="PANTHER" id="PTHR43864:SF1">
    <property type="entry name" value="XANTHINE PHOSPHORIBOSYLTRANSFERASE"/>
    <property type="match status" value="1"/>
</dbReference>
<dbReference type="OrthoDB" id="9790678at2"/>